<dbReference type="EMBL" id="CP089982">
    <property type="protein sequence ID" value="WXA93543.1"/>
    <property type="molecule type" value="Genomic_DNA"/>
</dbReference>
<dbReference type="RefSeq" id="WP_394844144.1">
    <property type="nucleotide sequence ID" value="NZ_CP089982.1"/>
</dbReference>
<gene>
    <name evidence="1" type="ORF">LZC95_44710</name>
</gene>
<proteinExistence type="predicted"/>
<keyword evidence="2" id="KW-1185">Reference proteome</keyword>
<evidence type="ECO:0000313" key="1">
    <source>
        <dbReference type="EMBL" id="WXA93543.1"/>
    </source>
</evidence>
<sequence length="134" mass="13532">MNGFLRFSSVVCAAFAFIACSGSDSSNDIKGDAGTDSSPGGDGGACGRLGDSCKSGTNDCPQGLKCEGNGEHDFCAPQHESCGGIVPRSCPGTAPHCMIVGGAADYGLCMTDDERQCACTKTPQSFTTASCGIR</sequence>
<reference evidence="1 2" key="1">
    <citation type="submission" date="2021-12" db="EMBL/GenBank/DDBJ databases">
        <title>Discovery of the Pendulisporaceae a myxobacterial family with distinct sporulation behavior and unique specialized metabolism.</title>
        <authorList>
            <person name="Garcia R."/>
            <person name="Popoff A."/>
            <person name="Bader C.D."/>
            <person name="Loehr J."/>
            <person name="Walesch S."/>
            <person name="Walt C."/>
            <person name="Boldt J."/>
            <person name="Bunk B."/>
            <person name="Haeckl F.J.F.P.J."/>
            <person name="Gunesch A.P."/>
            <person name="Birkelbach J."/>
            <person name="Nuebel U."/>
            <person name="Pietschmann T."/>
            <person name="Bach T."/>
            <person name="Mueller R."/>
        </authorList>
    </citation>
    <scope>NUCLEOTIDE SEQUENCE [LARGE SCALE GENOMIC DNA]</scope>
    <source>
        <strain evidence="1 2">MSr12523</strain>
    </source>
</reference>
<accession>A0ABZ2K4B4</accession>
<protein>
    <submittedName>
        <fullName evidence="1">Uncharacterized protein</fullName>
    </submittedName>
</protein>
<name>A0ABZ2K4B4_9BACT</name>
<organism evidence="1 2">
    <name type="scientific">Pendulispora brunnea</name>
    <dbReference type="NCBI Taxonomy" id="2905690"/>
    <lineage>
        <taxon>Bacteria</taxon>
        <taxon>Pseudomonadati</taxon>
        <taxon>Myxococcota</taxon>
        <taxon>Myxococcia</taxon>
        <taxon>Myxococcales</taxon>
        <taxon>Sorangiineae</taxon>
        <taxon>Pendulisporaceae</taxon>
        <taxon>Pendulispora</taxon>
    </lineage>
</organism>
<dbReference type="PROSITE" id="PS51257">
    <property type="entry name" value="PROKAR_LIPOPROTEIN"/>
    <property type="match status" value="1"/>
</dbReference>
<dbReference type="Proteomes" id="UP001379533">
    <property type="component" value="Chromosome"/>
</dbReference>
<evidence type="ECO:0000313" key="2">
    <source>
        <dbReference type="Proteomes" id="UP001379533"/>
    </source>
</evidence>